<feature type="compositionally biased region" description="Basic and acidic residues" evidence="1">
    <location>
        <begin position="73"/>
        <end position="83"/>
    </location>
</feature>
<feature type="region of interest" description="Disordered" evidence="1">
    <location>
        <begin position="143"/>
        <end position="162"/>
    </location>
</feature>
<feature type="region of interest" description="Disordered" evidence="1">
    <location>
        <begin position="230"/>
        <end position="277"/>
    </location>
</feature>
<dbReference type="EMBL" id="GECU01034545">
    <property type="protein sequence ID" value="JAS73161.1"/>
    <property type="molecule type" value="Transcribed_RNA"/>
</dbReference>
<feature type="region of interest" description="Disordered" evidence="1">
    <location>
        <begin position="1"/>
        <end position="41"/>
    </location>
</feature>
<protein>
    <submittedName>
        <fullName evidence="2">Uncharacterized protein</fullName>
    </submittedName>
</protein>
<feature type="region of interest" description="Disordered" evidence="1">
    <location>
        <begin position="73"/>
        <end position="116"/>
    </location>
</feature>
<dbReference type="AlphaFoldDB" id="A0A1B6HEY2"/>
<proteinExistence type="predicted"/>
<accession>A0A1B6HEY2</accession>
<feature type="non-terminal residue" evidence="2">
    <location>
        <position position="1"/>
    </location>
</feature>
<reference evidence="2" key="1">
    <citation type="submission" date="2015-11" db="EMBL/GenBank/DDBJ databases">
        <title>De novo transcriptome assembly of four potential Pierce s Disease insect vectors from Arizona vineyards.</title>
        <authorList>
            <person name="Tassone E.E."/>
        </authorList>
    </citation>
    <scope>NUCLEOTIDE SEQUENCE</scope>
</reference>
<gene>
    <name evidence="2" type="ORF">g.5033</name>
</gene>
<feature type="compositionally biased region" description="Polar residues" evidence="1">
    <location>
        <begin position="260"/>
        <end position="274"/>
    </location>
</feature>
<name>A0A1B6HEY2_9HEMI</name>
<feature type="compositionally biased region" description="Polar residues" evidence="1">
    <location>
        <begin position="84"/>
        <end position="116"/>
    </location>
</feature>
<evidence type="ECO:0000313" key="2">
    <source>
        <dbReference type="EMBL" id="JAS73161.1"/>
    </source>
</evidence>
<feature type="region of interest" description="Disordered" evidence="1">
    <location>
        <begin position="342"/>
        <end position="361"/>
    </location>
</feature>
<sequence>LREDHEDTQTIPILKMSTGHQTDNKQTKTSPRTRQSHKIMTREDEDLLDLMVRIAETPAEWERIHKVLNQLGAEKETADDRPKLTTSTQSSRSNQENSTDYDSLQDKPSVSPPNNLITDVITVNVTEEPTSTSLTTTEGNQMKGYEKDQIPPTIKQDDTDTGWPDFDEAITKKIKKHFTSVEDNDVLDMDWFEDEWLDPVWNEFSAEPKEYHLPSPNLEQKYPFVSFKTNNRKEGNLKGPDPIKSTLLGNPQMLELPPQVSGQDNSTDGESSRSPRPVFLYHRVTTSPQERKGNSAFIAVSVVKQNPLEFPATTDSPVRVQNKMKSPWSHSRHIHRIQHQLESSLSEEPYRQHSHWGTQVR</sequence>
<feature type="non-terminal residue" evidence="2">
    <location>
        <position position="361"/>
    </location>
</feature>
<organism evidence="2">
    <name type="scientific">Homalodisca liturata</name>
    <dbReference type="NCBI Taxonomy" id="320908"/>
    <lineage>
        <taxon>Eukaryota</taxon>
        <taxon>Metazoa</taxon>
        <taxon>Ecdysozoa</taxon>
        <taxon>Arthropoda</taxon>
        <taxon>Hexapoda</taxon>
        <taxon>Insecta</taxon>
        <taxon>Pterygota</taxon>
        <taxon>Neoptera</taxon>
        <taxon>Paraneoptera</taxon>
        <taxon>Hemiptera</taxon>
        <taxon>Auchenorrhyncha</taxon>
        <taxon>Membracoidea</taxon>
        <taxon>Cicadellidae</taxon>
        <taxon>Cicadellinae</taxon>
        <taxon>Proconiini</taxon>
        <taxon>Homalodisca</taxon>
    </lineage>
</organism>
<evidence type="ECO:0000256" key="1">
    <source>
        <dbReference type="SAM" id="MobiDB-lite"/>
    </source>
</evidence>